<protein>
    <recommendedName>
        <fullName evidence="9">DNA-(apurinic or apyrimidinic site) endonuclease</fullName>
        <ecNumber evidence="9">3.1.-.-</ecNumber>
    </recommendedName>
</protein>
<dbReference type="InterPro" id="IPR010666">
    <property type="entry name" value="Znf_GRF"/>
</dbReference>
<keyword evidence="4" id="KW-0378">Hydrolase</keyword>
<dbReference type="InterPro" id="IPR004808">
    <property type="entry name" value="AP_endonuc_1"/>
</dbReference>
<dbReference type="Pfam" id="PF03372">
    <property type="entry name" value="Exo_endo_phos"/>
    <property type="match status" value="1"/>
</dbReference>
<dbReference type="RefSeq" id="XP_047781615.1">
    <property type="nucleotide sequence ID" value="XM_047918754.1"/>
</dbReference>
<dbReference type="EC" id="3.1.-.-" evidence="9"/>
<keyword evidence="6 9" id="KW-0460">Magnesium</keyword>
<evidence type="ECO:0000256" key="7">
    <source>
        <dbReference type="ARBA" id="ARBA00023242"/>
    </source>
</evidence>
<evidence type="ECO:0000256" key="3">
    <source>
        <dbReference type="ARBA" id="ARBA00022771"/>
    </source>
</evidence>
<keyword evidence="2 9" id="KW-0479">Metal-binding</keyword>
<keyword evidence="9" id="KW-0227">DNA damage</keyword>
<keyword evidence="9" id="KW-0234">DNA repair</keyword>
<keyword evidence="13" id="KW-1185">Reference proteome</keyword>
<evidence type="ECO:0000256" key="2">
    <source>
        <dbReference type="ARBA" id="ARBA00022723"/>
    </source>
</evidence>
<feature type="domain" description="GRF-type" evidence="11">
    <location>
        <begin position="542"/>
        <end position="603"/>
    </location>
</feature>
<organism evidence="12 13">
    <name type="scientific">Rhodofomes roseus</name>
    <dbReference type="NCBI Taxonomy" id="34475"/>
    <lineage>
        <taxon>Eukaryota</taxon>
        <taxon>Fungi</taxon>
        <taxon>Dikarya</taxon>
        <taxon>Basidiomycota</taxon>
        <taxon>Agaricomycotina</taxon>
        <taxon>Agaricomycetes</taxon>
        <taxon>Polyporales</taxon>
        <taxon>Rhodofomes</taxon>
    </lineage>
</organism>
<feature type="compositionally biased region" description="Low complexity" evidence="10">
    <location>
        <begin position="361"/>
        <end position="374"/>
    </location>
</feature>
<feature type="compositionally biased region" description="Low complexity" evidence="10">
    <location>
        <begin position="382"/>
        <end position="410"/>
    </location>
</feature>
<dbReference type="PROSITE" id="PS51999">
    <property type="entry name" value="ZF_GRF"/>
    <property type="match status" value="1"/>
</dbReference>
<dbReference type="NCBIfam" id="TIGR00633">
    <property type="entry name" value="xth"/>
    <property type="match status" value="1"/>
</dbReference>
<evidence type="ECO:0000256" key="6">
    <source>
        <dbReference type="ARBA" id="ARBA00022842"/>
    </source>
</evidence>
<sequence>MRVLSWNINGIRTLPKYHPWNTFKSCEEILDALNADIICFQEMKSARATLQRDAALPGHYLSLFSFPLNKGGYSGVAVYANSQKVTPLRAEEGLSGLLQPNPPLSAEERVSPAYPRPHHIDLYSDEQTDAPSSFDELDGEGRALMLDFGLFVLINVYCPAETTETRLPYKMNFHLMLQERVRKLTEEEGREVMVLGDINVSATPLDHAEGNLPSNAASWHDHPAREWMRKWLEPNGPMVDAIRLFWPDRKNMFTCWNTRLQARETNYGARIDYVLVTRGLLPWIKHGDIQASLKGSDHCPIYVDLHDELVLDSGDRVKLSDAMKQKEGMHPPRLAAKHWEELAGKQTMLSSFFGKRGAQQSPPAETSPPSDAPAAPIPPLSPSQSSSTTSTGTYPSKVSSSPAPSQSQSKITPKAITTRQAPSATAAKRKAPEKSSGSSKKRKMQNPSQPNISTFFGKPSASPSSSKEVIVVDDDDSDPTASLVHNAEVTEDDQIDSDYRLARELSLSEGSAVENEPSATPSSSQSKSAWAGLFAPVKPPTCTVHNEPTRLWTVNKPGPNKGKKFYLCSRPVGPGYDKGKGERLREEVNHEYRCNYFKWASEVKKEALARQQLRGNGT</sequence>
<evidence type="ECO:0000256" key="8">
    <source>
        <dbReference type="PROSITE-ProRule" id="PRU01343"/>
    </source>
</evidence>
<comment type="caution">
    <text evidence="12">The sequence shown here is derived from an EMBL/GenBank/DDBJ whole genome shotgun (WGS) entry which is preliminary data.</text>
</comment>
<evidence type="ECO:0000256" key="10">
    <source>
        <dbReference type="SAM" id="MobiDB-lite"/>
    </source>
</evidence>
<evidence type="ECO:0000256" key="1">
    <source>
        <dbReference type="ARBA" id="ARBA00007092"/>
    </source>
</evidence>
<comment type="cofactor">
    <cofactor evidence="9">
        <name>Mg(2+)</name>
        <dbReference type="ChEBI" id="CHEBI:18420"/>
    </cofactor>
    <cofactor evidence="9">
        <name>Mn(2+)</name>
        <dbReference type="ChEBI" id="CHEBI:29035"/>
    </cofactor>
    <text evidence="9">Probably binds two magnesium or manganese ions per subunit.</text>
</comment>
<dbReference type="InterPro" id="IPR036691">
    <property type="entry name" value="Endo/exonu/phosph_ase_sf"/>
</dbReference>
<evidence type="ECO:0000256" key="9">
    <source>
        <dbReference type="RuleBase" id="RU362131"/>
    </source>
</evidence>
<keyword evidence="3 8" id="KW-0863">Zinc-finger</keyword>
<gene>
    <name evidence="12" type="ORF">C8Q71DRAFT_470952</name>
</gene>
<feature type="compositionally biased region" description="Low complexity" evidence="10">
    <location>
        <begin position="518"/>
        <end position="531"/>
    </location>
</feature>
<dbReference type="SUPFAM" id="SSF56219">
    <property type="entry name" value="DNase I-like"/>
    <property type="match status" value="1"/>
</dbReference>
<dbReference type="PANTHER" id="PTHR22748">
    <property type="entry name" value="AP ENDONUCLEASE"/>
    <property type="match status" value="1"/>
</dbReference>
<dbReference type="Gene3D" id="3.60.10.10">
    <property type="entry name" value="Endonuclease/exonuclease/phosphatase"/>
    <property type="match status" value="1"/>
</dbReference>
<name>A0ABQ8KP87_9APHY</name>
<proteinExistence type="inferred from homology"/>
<dbReference type="GeneID" id="71999486"/>
<reference evidence="12 13" key="1">
    <citation type="journal article" date="2021" name="Environ. Microbiol.">
        <title>Gene family expansions and transcriptome signatures uncover fungal adaptations to wood decay.</title>
        <authorList>
            <person name="Hage H."/>
            <person name="Miyauchi S."/>
            <person name="Viragh M."/>
            <person name="Drula E."/>
            <person name="Min B."/>
            <person name="Chaduli D."/>
            <person name="Navarro D."/>
            <person name="Favel A."/>
            <person name="Norest M."/>
            <person name="Lesage-Meessen L."/>
            <person name="Balint B."/>
            <person name="Merenyi Z."/>
            <person name="de Eugenio L."/>
            <person name="Morin E."/>
            <person name="Martinez A.T."/>
            <person name="Baldrian P."/>
            <person name="Stursova M."/>
            <person name="Martinez M.J."/>
            <person name="Novotny C."/>
            <person name="Magnuson J.K."/>
            <person name="Spatafora J.W."/>
            <person name="Maurice S."/>
            <person name="Pangilinan J."/>
            <person name="Andreopoulos W."/>
            <person name="LaButti K."/>
            <person name="Hundley H."/>
            <person name="Na H."/>
            <person name="Kuo A."/>
            <person name="Barry K."/>
            <person name="Lipzen A."/>
            <person name="Henrissat B."/>
            <person name="Riley R."/>
            <person name="Ahrendt S."/>
            <person name="Nagy L.G."/>
            <person name="Grigoriev I.V."/>
            <person name="Martin F."/>
            <person name="Rosso M.N."/>
        </authorList>
    </citation>
    <scope>NUCLEOTIDE SEQUENCE [LARGE SCALE GENOMIC DNA]</scope>
    <source>
        <strain evidence="12 13">CIRM-BRFM 1785</strain>
    </source>
</reference>
<accession>A0ABQ8KP87</accession>
<dbReference type="PROSITE" id="PS51435">
    <property type="entry name" value="AP_NUCLEASE_F1_4"/>
    <property type="match status" value="1"/>
</dbReference>
<dbReference type="Pfam" id="PF06839">
    <property type="entry name" value="Zn_ribbon_GRF"/>
    <property type="match status" value="1"/>
</dbReference>
<feature type="region of interest" description="Disordered" evidence="10">
    <location>
        <begin position="354"/>
        <end position="532"/>
    </location>
</feature>
<evidence type="ECO:0000256" key="5">
    <source>
        <dbReference type="ARBA" id="ARBA00022833"/>
    </source>
</evidence>
<comment type="similarity">
    <text evidence="1 9">Belongs to the DNA repair enzymes AP/ExoA family.</text>
</comment>
<dbReference type="EMBL" id="JADCUA010000005">
    <property type="protein sequence ID" value="KAH9839965.1"/>
    <property type="molecule type" value="Genomic_DNA"/>
</dbReference>
<evidence type="ECO:0000259" key="11">
    <source>
        <dbReference type="PROSITE" id="PS51999"/>
    </source>
</evidence>
<evidence type="ECO:0000313" key="12">
    <source>
        <dbReference type="EMBL" id="KAH9839965.1"/>
    </source>
</evidence>
<evidence type="ECO:0000256" key="4">
    <source>
        <dbReference type="ARBA" id="ARBA00022801"/>
    </source>
</evidence>
<dbReference type="InterPro" id="IPR005135">
    <property type="entry name" value="Endo/exonuclease/phosphatase"/>
</dbReference>
<keyword evidence="5" id="KW-0862">Zinc</keyword>
<dbReference type="PANTHER" id="PTHR22748:SF4">
    <property type="entry name" value="DNA-(APURINIC OR APYRIMIDINIC SITE) ENDONUCLEASE 2"/>
    <property type="match status" value="1"/>
</dbReference>
<keyword evidence="7" id="KW-0539">Nucleus</keyword>
<dbReference type="Proteomes" id="UP000814176">
    <property type="component" value="Unassembled WGS sequence"/>
</dbReference>
<dbReference type="CDD" id="cd09088">
    <property type="entry name" value="Ape2-like_AP-endo"/>
    <property type="match status" value="1"/>
</dbReference>
<evidence type="ECO:0000313" key="13">
    <source>
        <dbReference type="Proteomes" id="UP000814176"/>
    </source>
</evidence>
<feature type="compositionally biased region" description="Polar residues" evidence="10">
    <location>
        <begin position="445"/>
        <end position="454"/>
    </location>
</feature>